<dbReference type="EMBL" id="LR798203">
    <property type="protein sequence ID" value="CAB5170160.1"/>
    <property type="molecule type" value="Genomic_DNA"/>
</dbReference>
<accession>A0A6J7W8H1</accession>
<protein>
    <submittedName>
        <fullName evidence="1">Uncharacterized protein</fullName>
    </submittedName>
</protein>
<organism evidence="1">
    <name type="scientific">uncultured Caudovirales phage</name>
    <dbReference type="NCBI Taxonomy" id="2100421"/>
    <lineage>
        <taxon>Viruses</taxon>
        <taxon>Duplodnaviria</taxon>
        <taxon>Heunggongvirae</taxon>
        <taxon>Uroviricota</taxon>
        <taxon>Caudoviricetes</taxon>
        <taxon>Peduoviridae</taxon>
        <taxon>Maltschvirus</taxon>
        <taxon>Maltschvirus maltsch</taxon>
    </lineage>
</organism>
<gene>
    <name evidence="1" type="ORF">UFOVP155_6</name>
</gene>
<evidence type="ECO:0000313" key="1">
    <source>
        <dbReference type="EMBL" id="CAB5170160.1"/>
    </source>
</evidence>
<name>A0A6J7W8H1_9CAUD</name>
<proteinExistence type="predicted"/>
<sequence>MANEIPTGSLENGYITKISIFKSLRDDFAMWSLLGINTKEFNPKEIAEKAYAIADAMMEARK</sequence>
<reference evidence="1" key="1">
    <citation type="submission" date="2020-05" db="EMBL/GenBank/DDBJ databases">
        <authorList>
            <person name="Chiriac C."/>
            <person name="Salcher M."/>
            <person name="Ghai R."/>
            <person name="Kavagutti S V."/>
        </authorList>
    </citation>
    <scope>NUCLEOTIDE SEQUENCE</scope>
</reference>